<comment type="caution">
    <text evidence="2">The sequence shown here is derived from an EMBL/GenBank/DDBJ whole genome shotgun (WGS) entry which is preliminary data.</text>
</comment>
<dbReference type="Pfam" id="PF07872">
    <property type="entry name" value="DUF1659"/>
    <property type="match status" value="1"/>
</dbReference>
<feature type="domain" description="DUF1659" evidence="1">
    <location>
        <begin position="3"/>
        <end position="68"/>
    </location>
</feature>
<accession>A0ABU9LJV2</accession>
<evidence type="ECO:0000313" key="3">
    <source>
        <dbReference type="Proteomes" id="UP001398420"/>
    </source>
</evidence>
<keyword evidence="3" id="KW-1185">Reference proteome</keyword>
<gene>
    <name evidence="2" type="ORF">AAF454_06645</name>
</gene>
<organism evidence="2 3">
    <name type="scientific">Kurthia gibsonii</name>
    <dbReference type="NCBI Taxonomy" id="33946"/>
    <lineage>
        <taxon>Bacteria</taxon>
        <taxon>Bacillati</taxon>
        <taxon>Bacillota</taxon>
        <taxon>Bacilli</taxon>
        <taxon>Bacillales</taxon>
        <taxon>Caryophanaceae</taxon>
        <taxon>Kurthia</taxon>
    </lineage>
</organism>
<dbReference type="Proteomes" id="UP001398420">
    <property type="component" value="Unassembled WGS sequence"/>
</dbReference>
<name>A0ABU9LJV2_9BACL</name>
<dbReference type="RefSeq" id="WP_087680621.1">
    <property type="nucleotide sequence ID" value="NZ_JBCEWA010000004.1"/>
</dbReference>
<dbReference type="InterPro" id="IPR012454">
    <property type="entry name" value="DUF1659"/>
</dbReference>
<protein>
    <recommendedName>
        <fullName evidence="1">DUF1659 domain-containing protein</fullName>
    </recommendedName>
</protein>
<sequence>MAATFKSASLKIQYAVGMDGDKQLKQARTFGNIHENATTTEIEAVKNAITSLSAYAVVQAEIVTTKTI</sequence>
<proteinExistence type="predicted"/>
<reference evidence="2 3" key="1">
    <citation type="submission" date="2024-04" db="EMBL/GenBank/DDBJ databases">
        <authorList>
            <person name="Wu Y.S."/>
            <person name="Zhang L."/>
        </authorList>
    </citation>
    <scope>NUCLEOTIDE SEQUENCE [LARGE SCALE GENOMIC DNA]</scope>
    <source>
        <strain evidence="2 3">KG-01</strain>
    </source>
</reference>
<evidence type="ECO:0000313" key="2">
    <source>
        <dbReference type="EMBL" id="MEL5988093.1"/>
    </source>
</evidence>
<evidence type="ECO:0000259" key="1">
    <source>
        <dbReference type="Pfam" id="PF07872"/>
    </source>
</evidence>
<dbReference type="EMBL" id="JBCEWA010000004">
    <property type="protein sequence ID" value="MEL5988093.1"/>
    <property type="molecule type" value="Genomic_DNA"/>
</dbReference>